<reference evidence="15 16" key="1">
    <citation type="submission" date="2011-10" db="EMBL/GenBank/DDBJ databases">
        <authorList>
            <person name="Genoscope - CEA"/>
        </authorList>
    </citation>
    <scope>NUCLEOTIDE SEQUENCE [LARGE SCALE GENOMIC DNA]</scope>
    <source>
        <strain evidence="15 16">RCC 1105</strain>
    </source>
</reference>
<dbReference type="KEGG" id="bpg:Bathy07g02330"/>
<dbReference type="Pfam" id="PF04815">
    <property type="entry name" value="Sec23_helical"/>
    <property type="match status" value="1"/>
</dbReference>
<dbReference type="Gene3D" id="2.60.40.1670">
    <property type="entry name" value="beta-sandwich domain of Sec23/24"/>
    <property type="match status" value="1"/>
</dbReference>
<feature type="compositionally biased region" description="Pro residues" evidence="10">
    <location>
        <begin position="1"/>
        <end position="13"/>
    </location>
</feature>
<feature type="domain" description="Sec23/Sec24 trunk" evidence="12">
    <location>
        <begin position="411"/>
        <end position="649"/>
    </location>
</feature>
<dbReference type="GO" id="GO:0030127">
    <property type="term" value="C:COPII vesicle coat"/>
    <property type="evidence" value="ECO:0007669"/>
    <property type="project" value="InterPro"/>
</dbReference>
<dbReference type="InterPro" id="IPR036174">
    <property type="entry name" value="Znf_Sec23_Sec24_sf"/>
</dbReference>
<keyword evidence="7" id="KW-0653">Protein transport</keyword>
<evidence type="ECO:0000256" key="3">
    <source>
        <dbReference type="ARBA" id="ARBA00008334"/>
    </source>
</evidence>
<dbReference type="Pfam" id="PF04811">
    <property type="entry name" value="Sec23_trunk"/>
    <property type="match status" value="1"/>
</dbReference>
<evidence type="ECO:0000256" key="4">
    <source>
        <dbReference type="ARBA" id="ARBA00022448"/>
    </source>
</evidence>
<keyword evidence="6" id="KW-0931">ER-Golgi transport</keyword>
<feature type="compositionally biased region" description="Low complexity" evidence="10">
    <location>
        <begin position="76"/>
        <end position="90"/>
    </location>
</feature>
<dbReference type="PANTHER" id="PTHR13803:SF39">
    <property type="entry name" value="SECRETORY 24AB, ISOFORM A"/>
    <property type="match status" value="1"/>
</dbReference>
<feature type="domain" description="Zinc finger Sec23/Sec24-type" evidence="11">
    <location>
        <begin position="336"/>
        <end position="374"/>
    </location>
</feature>
<organism evidence="15 16">
    <name type="scientific">Bathycoccus prasinos</name>
    <dbReference type="NCBI Taxonomy" id="41875"/>
    <lineage>
        <taxon>Eukaryota</taxon>
        <taxon>Viridiplantae</taxon>
        <taxon>Chlorophyta</taxon>
        <taxon>Mamiellophyceae</taxon>
        <taxon>Mamiellales</taxon>
        <taxon>Bathycoccaceae</taxon>
        <taxon>Bathycoccus</taxon>
    </lineage>
</organism>
<dbReference type="SUPFAM" id="SSF81995">
    <property type="entry name" value="beta-sandwich domain of Sec23/24"/>
    <property type="match status" value="1"/>
</dbReference>
<accession>K8FEN7</accession>
<dbReference type="InterPro" id="IPR006896">
    <property type="entry name" value="Sec23/24_trunk_dom"/>
</dbReference>
<dbReference type="InterPro" id="IPR036175">
    <property type="entry name" value="Sec23/24_helical_dom_sf"/>
</dbReference>
<dbReference type="InterPro" id="IPR006900">
    <property type="entry name" value="Sec23/24_helical_dom"/>
</dbReference>
<dbReference type="GO" id="GO:0000139">
    <property type="term" value="C:Golgi membrane"/>
    <property type="evidence" value="ECO:0007669"/>
    <property type="project" value="UniProtKB-SubCell"/>
</dbReference>
<dbReference type="RefSeq" id="XP_007512333.1">
    <property type="nucleotide sequence ID" value="XM_007512271.1"/>
</dbReference>
<evidence type="ECO:0000313" key="16">
    <source>
        <dbReference type="Proteomes" id="UP000198341"/>
    </source>
</evidence>
<dbReference type="GO" id="GO:0006886">
    <property type="term" value="P:intracellular protein transport"/>
    <property type="evidence" value="ECO:0007669"/>
    <property type="project" value="InterPro"/>
</dbReference>
<dbReference type="SUPFAM" id="SSF53300">
    <property type="entry name" value="vWA-like"/>
    <property type="match status" value="1"/>
</dbReference>
<comment type="subcellular location">
    <subcellularLocation>
        <location evidence="2">Endoplasmic reticulum membrane</location>
    </subcellularLocation>
    <subcellularLocation>
        <location evidence="1">Golgi apparatus membrane</location>
    </subcellularLocation>
</comment>
<evidence type="ECO:0000313" key="15">
    <source>
        <dbReference type="EMBL" id="CCO66421.1"/>
    </source>
</evidence>
<dbReference type="Gene3D" id="2.30.30.380">
    <property type="entry name" value="Zn-finger domain of Sec23/24"/>
    <property type="match status" value="1"/>
</dbReference>
<evidence type="ECO:0000256" key="1">
    <source>
        <dbReference type="ARBA" id="ARBA00004394"/>
    </source>
</evidence>
<dbReference type="Pfam" id="PF04810">
    <property type="entry name" value="zf-Sec23_Sec24"/>
    <property type="match status" value="1"/>
</dbReference>
<dbReference type="InterPro" id="IPR036180">
    <property type="entry name" value="Gelsolin-like_dom_sf"/>
</dbReference>
<dbReference type="GO" id="GO:0005789">
    <property type="term" value="C:endoplasmic reticulum membrane"/>
    <property type="evidence" value="ECO:0007669"/>
    <property type="project" value="UniProtKB-SubCell"/>
</dbReference>
<evidence type="ECO:0000256" key="10">
    <source>
        <dbReference type="SAM" id="MobiDB-lite"/>
    </source>
</evidence>
<dbReference type="GO" id="GO:0090110">
    <property type="term" value="P:COPII-coated vesicle cargo loading"/>
    <property type="evidence" value="ECO:0007669"/>
    <property type="project" value="TreeGrafter"/>
</dbReference>
<dbReference type="PANTHER" id="PTHR13803">
    <property type="entry name" value="SEC24-RELATED PROTEIN"/>
    <property type="match status" value="1"/>
</dbReference>
<dbReference type="GeneID" id="19014722"/>
<dbReference type="InterPro" id="IPR050550">
    <property type="entry name" value="SEC23_SEC24_subfamily"/>
</dbReference>
<feature type="compositionally biased region" description="Low complexity" evidence="10">
    <location>
        <begin position="214"/>
        <end position="228"/>
    </location>
</feature>
<dbReference type="Gene3D" id="1.20.120.730">
    <property type="entry name" value="Sec23/Sec24 helical domain"/>
    <property type="match status" value="1"/>
</dbReference>
<dbReference type="GO" id="GO:0070971">
    <property type="term" value="C:endoplasmic reticulum exit site"/>
    <property type="evidence" value="ECO:0007669"/>
    <property type="project" value="TreeGrafter"/>
</dbReference>
<dbReference type="SUPFAM" id="SSF82919">
    <property type="entry name" value="Zn-finger domain of Sec23/24"/>
    <property type="match status" value="1"/>
</dbReference>
<dbReference type="GO" id="GO:0000149">
    <property type="term" value="F:SNARE binding"/>
    <property type="evidence" value="ECO:0007669"/>
    <property type="project" value="TreeGrafter"/>
</dbReference>
<dbReference type="SUPFAM" id="SSF81811">
    <property type="entry name" value="Helical domain of Sec23/24"/>
    <property type="match status" value="1"/>
</dbReference>
<keyword evidence="9" id="KW-0472">Membrane</keyword>
<evidence type="ECO:0000259" key="11">
    <source>
        <dbReference type="Pfam" id="PF04810"/>
    </source>
</evidence>
<evidence type="ECO:0000256" key="7">
    <source>
        <dbReference type="ARBA" id="ARBA00022927"/>
    </source>
</evidence>
<dbReference type="STRING" id="41875.K8FEN7"/>
<dbReference type="Pfam" id="PF08033">
    <property type="entry name" value="Sec23_BS"/>
    <property type="match status" value="1"/>
</dbReference>
<comment type="similarity">
    <text evidence="3">Belongs to the SEC23/SEC24 family. SEC24 subfamily.</text>
</comment>
<evidence type="ECO:0000256" key="9">
    <source>
        <dbReference type="ARBA" id="ARBA00023136"/>
    </source>
</evidence>
<evidence type="ECO:0000259" key="14">
    <source>
        <dbReference type="Pfam" id="PF08033"/>
    </source>
</evidence>
<feature type="compositionally biased region" description="Low complexity" evidence="10">
    <location>
        <begin position="14"/>
        <end position="25"/>
    </location>
</feature>
<dbReference type="InterPro" id="IPR036465">
    <property type="entry name" value="vWFA_dom_sf"/>
</dbReference>
<feature type="compositionally biased region" description="Pro residues" evidence="10">
    <location>
        <begin position="125"/>
        <end position="135"/>
    </location>
</feature>
<dbReference type="InterPro" id="IPR029006">
    <property type="entry name" value="ADF-H/Gelsolin-like_dom_sf"/>
</dbReference>
<dbReference type="InterPro" id="IPR041742">
    <property type="entry name" value="Sec24-like_trunk_dom"/>
</dbReference>
<keyword evidence="4" id="KW-0813">Transport</keyword>
<evidence type="ECO:0000256" key="8">
    <source>
        <dbReference type="ARBA" id="ARBA00023034"/>
    </source>
</evidence>
<dbReference type="CDD" id="cd01479">
    <property type="entry name" value="Sec24-like"/>
    <property type="match status" value="1"/>
</dbReference>
<dbReference type="eggNOG" id="KOG1985">
    <property type="taxonomic scope" value="Eukaryota"/>
</dbReference>
<evidence type="ECO:0000256" key="2">
    <source>
        <dbReference type="ARBA" id="ARBA00004586"/>
    </source>
</evidence>
<dbReference type="InterPro" id="IPR006895">
    <property type="entry name" value="Znf_Sec23_Sec24"/>
</dbReference>
<dbReference type="Gene3D" id="3.40.20.10">
    <property type="entry name" value="Severin"/>
    <property type="match status" value="1"/>
</dbReference>
<feature type="compositionally biased region" description="Low complexity" evidence="10">
    <location>
        <begin position="136"/>
        <end position="163"/>
    </location>
</feature>
<feature type="compositionally biased region" description="Polar residues" evidence="10">
    <location>
        <begin position="29"/>
        <end position="46"/>
    </location>
</feature>
<proteinExistence type="inferred from homology"/>
<evidence type="ECO:0000256" key="6">
    <source>
        <dbReference type="ARBA" id="ARBA00022892"/>
    </source>
</evidence>
<feature type="compositionally biased region" description="Gly residues" evidence="10">
    <location>
        <begin position="241"/>
        <end position="250"/>
    </location>
</feature>
<name>K8FEN7_9CHLO</name>
<evidence type="ECO:0000259" key="13">
    <source>
        <dbReference type="Pfam" id="PF04815"/>
    </source>
</evidence>
<dbReference type="OrthoDB" id="49016at2759"/>
<evidence type="ECO:0000259" key="12">
    <source>
        <dbReference type="Pfam" id="PF04811"/>
    </source>
</evidence>
<dbReference type="GO" id="GO:0008270">
    <property type="term" value="F:zinc ion binding"/>
    <property type="evidence" value="ECO:0007669"/>
    <property type="project" value="InterPro"/>
</dbReference>
<protein>
    <submittedName>
        <fullName evidence="15">Uncharacterized protein</fullName>
    </submittedName>
</protein>
<feature type="compositionally biased region" description="Low complexity" evidence="10">
    <location>
        <begin position="171"/>
        <end position="201"/>
    </location>
</feature>
<dbReference type="SUPFAM" id="SSF82754">
    <property type="entry name" value="C-terminal, gelsolin-like domain of Sec23/24"/>
    <property type="match status" value="1"/>
</dbReference>
<keyword evidence="5" id="KW-0256">Endoplasmic reticulum</keyword>
<dbReference type="Gene3D" id="3.40.50.410">
    <property type="entry name" value="von Willebrand factor, type A domain"/>
    <property type="match status" value="1"/>
</dbReference>
<feature type="domain" description="Sec23/Sec24 beta-sandwich" evidence="14">
    <location>
        <begin position="654"/>
        <end position="738"/>
    </location>
</feature>
<dbReference type="Proteomes" id="UP000198341">
    <property type="component" value="Chromosome 7"/>
</dbReference>
<gene>
    <name evidence="15" type="ORF">Bathy07g02330</name>
</gene>
<sequence length="1020" mass="111841">MSGYYPPPPPPQGQQPQGQPQQHYEQQQRHNYNNDGFTNDANTNMPPSFPAGGGGYGGVQQQQQQQQPQQPPPPMMMMQQQQQQQPQNMQRYGQPGGGGMMMPPPPLATTTGGGGGEGPRYQQPPNAPGLPPPPSFSASSVPSPPTAAMSRMSMAPPSTSSAYPSPPPPMRQQQPQQPQQPQQQPQQPQQPQQQQYQYQHQQQHHHPGPPPPTGSSSSAYPTSAPQMGMYGGGAPPPGAGMMPGMGGQQGGYPPDADARSIDVQNLDQKALPRPGEDEARPNSNLSCDPKYLRLTVGALPQSVGLKQRFALPVGCIVRPMCPGDSVPTAQFGSSGIVRCRRCRTYINPFVQFIEGGRRYRCNVCSLPNDVPVDYFCALDENGVRRDVAERPELRSGTVEFLASAEYMVRPPMPPAYFFAFDVSQTAVRSGFLKSAIDTVRDCLDSMQSKSDRTRIGFITYDRSIHFYGLRSTSMAPSMMVVGELNDPFAPMPDDLLVNLQECRSVVDATLDVIATSFLETDIQESAMGPALQAAYSAVSQIGGKLMIFQSTLPSIGAGRLLSRDDARGYEANSKEHELRNPADNFYKSMAAECSRQQVCVDVFCTSVPYADIASMCVLPKYTGGDVRYYPQFSLAKDEVKFKTELTRNLTRDVAWESVCRVRCSKGFRVCAFNGHFFIRSLDLLALPATNADQTHAVYLAHDEVVPNMQACYIQCALLYTSADGERRIRVHTMQVPVVNDMTDLFRAIDSGAMACFLTRLSAERTNSARLQDARDALTHKLVDALKEYKLLGGARHNFGFNSLAFPESMKLLPLFAMCATKTLALKGAPRDVAVDNRVECSFDIMSCSAEDCLRMMYPACYALHGGSEDAGIPENDSIEALMKMKMPPRTALAGERIDARGIYLIDDGRKLLVWVGGQCEQKMITSIFGDQGCPDPFVDAYLPTISGNKVNEKVRNTVKRIRSRNQARYQALTVIRQGTPQEALLFNHLVEDRASGGGMGYGDFLAQLHRLVQQAANAGR</sequence>
<feature type="domain" description="Sec23/Sec24 helical" evidence="13">
    <location>
        <begin position="749"/>
        <end position="853"/>
    </location>
</feature>
<keyword evidence="16" id="KW-1185">Reference proteome</keyword>
<feature type="region of interest" description="Disordered" evidence="10">
    <location>
        <begin position="1"/>
        <end position="259"/>
    </location>
</feature>
<dbReference type="EMBL" id="FO082272">
    <property type="protein sequence ID" value="CCO66421.1"/>
    <property type="molecule type" value="Genomic_DNA"/>
</dbReference>
<dbReference type="InterPro" id="IPR012990">
    <property type="entry name" value="Beta-sandwich_Sec23_24"/>
</dbReference>
<evidence type="ECO:0000256" key="5">
    <source>
        <dbReference type="ARBA" id="ARBA00022824"/>
    </source>
</evidence>
<dbReference type="AlphaFoldDB" id="K8FEN7"/>
<keyword evidence="8" id="KW-0333">Golgi apparatus</keyword>